<keyword evidence="1" id="KW-0812">Transmembrane</keyword>
<reference evidence="3" key="1">
    <citation type="journal article" date="2002" name="Science">
        <title>The draft genome of Ciona intestinalis: insights into chordate and vertebrate origins.</title>
        <authorList>
            <person name="Dehal P."/>
            <person name="Satou Y."/>
            <person name="Campbell R.K."/>
            <person name="Chapman J."/>
            <person name="Degnan B."/>
            <person name="De Tomaso A."/>
            <person name="Davidson B."/>
            <person name="Di Gregorio A."/>
            <person name="Gelpke M."/>
            <person name="Goodstein D.M."/>
            <person name="Harafuji N."/>
            <person name="Hastings K.E."/>
            <person name="Ho I."/>
            <person name="Hotta K."/>
            <person name="Huang W."/>
            <person name="Kawashima T."/>
            <person name="Lemaire P."/>
            <person name="Martinez D."/>
            <person name="Meinertzhagen I.A."/>
            <person name="Necula S."/>
            <person name="Nonaka M."/>
            <person name="Putnam N."/>
            <person name="Rash S."/>
            <person name="Saiga H."/>
            <person name="Satake M."/>
            <person name="Terry A."/>
            <person name="Yamada L."/>
            <person name="Wang H.G."/>
            <person name="Awazu S."/>
            <person name="Azumi K."/>
            <person name="Boore J."/>
            <person name="Branno M."/>
            <person name="Chin-Bow S."/>
            <person name="DeSantis R."/>
            <person name="Doyle S."/>
            <person name="Francino P."/>
            <person name="Keys D.N."/>
            <person name="Haga S."/>
            <person name="Hayashi H."/>
            <person name="Hino K."/>
            <person name="Imai K.S."/>
            <person name="Inaba K."/>
            <person name="Kano S."/>
            <person name="Kobayashi K."/>
            <person name="Kobayashi M."/>
            <person name="Lee B.I."/>
            <person name="Makabe K.W."/>
            <person name="Manohar C."/>
            <person name="Matassi G."/>
            <person name="Medina M."/>
            <person name="Mochizuki Y."/>
            <person name="Mount S."/>
            <person name="Morishita T."/>
            <person name="Miura S."/>
            <person name="Nakayama A."/>
            <person name="Nishizaka S."/>
            <person name="Nomoto H."/>
            <person name="Ohta F."/>
            <person name="Oishi K."/>
            <person name="Rigoutsos I."/>
            <person name="Sano M."/>
            <person name="Sasaki A."/>
            <person name="Sasakura Y."/>
            <person name="Shoguchi E."/>
            <person name="Shin-i T."/>
            <person name="Spagnuolo A."/>
            <person name="Stainier D."/>
            <person name="Suzuki M.M."/>
            <person name="Tassy O."/>
            <person name="Takatori N."/>
            <person name="Tokuoka M."/>
            <person name="Yagi K."/>
            <person name="Yoshizaki F."/>
            <person name="Wada S."/>
            <person name="Zhang C."/>
            <person name="Hyatt P.D."/>
            <person name="Larimer F."/>
            <person name="Detter C."/>
            <person name="Doggett N."/>
            <person name="Glavina T."/>
            <person name="Hawkins T."/>
            <person name="Richardson P."/>
            <person name="Lucas S."/>
            <person name="Kohara Y."/>
            <person name="Levine M."/>
            <person name="Satoh N."/>
            <person name="Rokhsar D.S."/>
        </authorList>
    </citation>
    <scope>NUCLEOTIDE SEQUENCE [LARGE SCALE GENOMIC DNA]</scope>
</reference>
<reference evidence="2" key="3">
    <citation type="submission" date="2025-08" db="UniProtKB">
        <authorList>
            <consortium name="Ensembl"/>
        </authorList>
    </citation>
    <scope>IDENTIFICATION</scope>
</reference>
<keyword evidence="1" id="KW-1133">Transmembrane helix</keyword>
<evidence type="ECO:0000256" key="1">
    <source>
        <dbReference type="SAM" id="Phobius"/>
    </source>
</evidence>
<reference evidence="2" key="4">
    <citation type="submission" date="2025-09" db="UniProtKB">
        <authorList>
            <consortium name="Ensembl"/>
        </authorList>
    </citation>
    <scope>IDENTIFICATION</scope>
</reference>
<dbReference type="HOGENOM" id="CLU_1634815_0_0_1"/>
<dbReference type="PANTHER" id="PTHR35442">
    <property type="entry name" value="TRANSMEMBRANE PROTEIN 249"/>
    <property type="match status" value="1"/>
</dbReference>
<dbReference type="EMBL" id="EAAA01002915">
    <property type="status" value="NOT_ANNOTATED_CDS"/>
    <property type="molecule type" value="Genomic_DNA"/>
</dbReference>
<dbReference type="STRING" id="7719.ENSCINP00000024094"/>
<organism evidence="2 3">
    <name type="scientific">Ciona intestinalis</name>
    <name type="common">Transparent sea squirt</name>
    <name type="synonym">Ascidia intestinalis</name>
    <dbReference type="NCBI Taxonomy" id="7719"/>
    <lineage>
        <taxon>Eukaryota</taxon>
        <taxon>Metazoa</taxon>
        <taxon>Chordata</taxon>
        <taxon>Tunicata</taxon>
        <taxon>Ascidiacea</taxon>
        <taxon>Phlebobranchia</taxon>
        <taxon>Cionidae</taxon>
        <taxon>Ciona</taxon>
    </lineage>
</organism>
<protein>
    <submittedName>
        <fullName evidence="2">Uncharacterized protein</fullName>
    </submittedName>
</protein>
<dbReference type="Ensembl" id="ENSCINT00000024340.2">
    <property type="protein sequence ID" value="ENSCINP00000024094.2"/>
    <property type="gene ID" value="ENSCING00000013038.2"/>
</dbReference>
<reference evidence="2" key="2">
    <citation type="journal article" date="2008" name="Genome Biol.">
        <title>Improved genome assembly and evidence-based global gene model set for the chordate Ciona intestinalis: new insight into intron and operon populations.</title>
        <authorList>
            <person name="Satou Y."/>
            <person name="Mineta K."/>
            <person name="Ogasawara M."/>
            <person name="Sasakura Y."/>
            <person name="Shoguchi E."/>
            <person name="Ueno K."/>
            <person name="Yamada L."/>
            <person name="Matsumoto J."/>
            <person name="Wasserscheid J."/>
            <person name="Dewar K."/>
            <person name="Wiley G.B."/>
            <person name="Macmil S.L."/>
            <person name="Roe B.A."/>
            <person name="Zeller R.W."/>
            <person name="Hastings K.E."/>
            <person name="Lemaire P."/>
            <person name="Lindquist E."/>
            <person name="Endo T."/>
            <person name="Hotta K."/>
            <person name="Inaba K."/>
        </authorList>
    </citation>
    <scope>NUCLEOTIDE SEQUENCE [LARGE SCALE GENOMIC DNA]</scope>
    <source>
        <strain evidence="2">wild type</strain>
    </source>
</reference>
<sequence length="184" mass="21645">MLYIGFLLFISSGFGGAVYWYQMKTFSNELFDTAFIFMFLWSLRLISYNWQKRRIVLEKDGENYFFYVGGKLVYKGNIHNIYFRLRSQCSSNGSTYYRLVLNGYHVEEYEITSMTTNKPVLEQLAKRLAFRLNINYFDSDDVSISHIVRHVNPQTFYLKPAAKRATGRAGKRMSVTRATLEAFY</sequence>
<name>F6TT24_CIOIN</name>
<dbReference type="PANTHER" id="PTHR35442:SF1">
    <property type="entry name" value="CATION CHANNEL SPERM-ASSOCIATED AUXILIARY SUBUNIT TMEM249"/>
    <property type="match status" value="1"/>
</dbReference>
<accession>F6TT24</accession>
<proteinExistence type="predicted"/>
<feature type="transmembrane region" description="Helical" evidence="1">
    <location>
        <begin position="31"/>
        <end position="50"/>
    </location>
</feature>
<keyword evidence="1" id="KW-0472">Membrane</keyword>
<dbReference type="Pfam" id="PF15158">
    <property type="entry name" value="TMEM249"/>
    <property type="match status" value="1"/>
</dbReference>
<dbReference type="InParanoid" id="F6TT24"/>
<dbReference type="InterPro" id="IPR027861">
    <property type="entry name" value="TMEM249"/>
</dbReference>
<evidence type="ECO:0000313" key="3">
    <source>
        <dbReference type="Proteomes" id="UP000008144"/>
    </source>
</evidence>
<dbReference type="OMA" id="IHNIYFR"/>
<evidence type="ECO:0000313" key="2">
    <source>
        <dbReference type="Ensembl" id="ENSCINP00000024094.2"/>
    </source>
</evidence>
<dbReference type="Proteomes" id="UP000008144">
    <property type="component" value="Chromosome 9"/>
</dbReference>
<dbReference type="GeneTree" id="ENSGT00510000050177"/>
<dbReference type="AlphaFoldDB" id="F6TT24"/>
<keyword evidence="3" id="KW-1185">Reference proteome</keyword>